<evidence type="ECO:0000313" key="3">
    <source>
        <dbReference type="Proteomes" id="UP000235371"/>
    </source>
</evidence>
<organism evidence="2 3">
    <name type="scientific">Hyaloscypha bicolor E</name>
    <dbReference type="NCBI Taxonomy" id="1095630"/>
    <lineage>
        <taxon>Eukaryota</taxon>
        <taxon>Fungi</taxon>
        <taxon>Dikarya</taxon>
        <taxon>Ascomycota</taxon>
        <taxon>Pezizomycotina</taxon>
        <taxon>Leotiomycetes</taxon>
        <taxon>Helotiales</taxon>
        <taxon>Hyaloscyphaceae</taxon>
        <taxon>Hyaloscypha</taxon>
        <taxon>Hyaloscypha bicolor</taxon>
    </lineage>
</organism>
<proteinExistence type="predicted"/>
<dbReference type="GeneID" id="36583468"/>
<sequence length="360" mass="39433">MPGDSGASTGGNTCGIGLFDGDGLRIGFKSGTRAGKISDGRYVDIKVDPLDNNNNRPPEYLSIVGGGSDSLCVAYLAVTPPSSEYWAFYGDIPKKCGAWWYHSNLEVQVQQGSYYPACFWLTSPDLRTGKKPHPFPQGYGIHITDFTPSQDRATQYNTSLDTMCKSDPRYKAYDSVTEMNCLPVFNPPLIYGSNSVDPDFNALKTTGSFMCDPHADGKVMPNIEQVRQLEQWTGGKISVPTYGVKRSEAPKKRHVKTRQNNLQTQACADNHVVISSLDQHTATELCQSAASIGPDFVSTKENLYCDMCKHELWPVCSTTITAACFDLSSNTVRAGTGVQGRDESSGREVPSKSFNKVTNW</sequence>
<reference evidence="2 3" key="1">
    <citation type="submission" date="2016-04" db="EMBL/GenBank/DDBJ databases">
        <title>A degradative enzymes factory behind the ericoid mycorrhizal symbiosis.</title>
        <authorList>
            <consortium name="DOE Joint Genome Institute"/>
            <person name="Martino E."/>
            <person name="Morin E."/>
            <person name="Grelet G."/>
            <person name="Kuo A."/>
            <person name="Kohler A."/>
            <person name="Daghino S."/>
            <person name="Barry K."/>
            <person name="Choi C."/>
            <person name="Cichocki N."/>
            <person name="Clum A."/>
            <person name="Copeland A."/>
            <person name="Hainaut M."/>
            <person name="Haridas S."/>
            <person name="Labutti K."/>
            <person name="Lindquist E."/>
            <person name="Lipzen A."/>
            <person name="Khouja H.-R."/>
            <person name="Murat C."/>
            <person name="Ohm R."/>
            <person name="Olson A."/>
            <person name="Spatafora J."/>
            <person name="Veneault-Fourrey C."/>
            <person name="Henrissat B."/>
            <person name="Grigoriev I."/>
            <person name="Martin F."/>
            <person name="Perotto S."/>
        </authorList>
    </citation>
    <scope>NUCLEOTIDE SEQUENCE [LARGE SCALE GENOMIC DNA]</scope>
    <source>
        <strain evidence="2 3">E</strain>
    </source>
</reference>
<feature type="region of interest" description="Disordered" evidence="1">
    <location>
        <begin position="335"/>
        <end position="360"/>
    </location>
</feature>
<dbReference type="AlphaFoldDB" id="A0A2J6SZD9"/>
<dbReference type="Proteomes" id="UP000235371">
    <property type="component" value="Unassembled WGS sequence"/>
</dbReference>
<dbReference type="InParanoid" id="A0A2J6SZD9"/>
<dbReference type="OrthoDB" id="5365129at2759"/>
<evidence type="ECO:0000313" key="2">
    <source>
        <dbReference type="EMBL" id="PMD56102.1"/>
    </source>
</evidence>
<protein>
    <submittedName>
        <fullName evidence="2">Uncharacterized protein</fullName>
    </submittedName>
</protein>
<name>A0A2J6SZD9_9HELO</name>
<dbReference type="RefSeq" id="XP_024733006.1">
    <property type="nucleotide sequence ID" value="XM_024875388.1"/>
</dbReference>
<feature type="compositionally biased region" description="Basic and acidic residues" evidence="1">
    <location>
        <begin position="340"/>
        <end position="350"/>
    </location>
</feature>
<evidence type="ECO:0000256" key="1">
    <source>
        <dbReference type="SAM" id="MobiDB-lite"/>
    </source>
</evidence>
<keyword evidence="3" id="KW-1185">Reference proteome</keyword>
<dbReference type="STRING" id="1095630.A0A2J6SZD9"/>
<dbReference type="EMBL" id="KZ613852">
    <property type="protein sequence ID" value="PMD56102.1"/>
    <property type="molecule type" value="Genomic_DNA"/>
</dbReference>
<accession>A0A2J6SZD9</accession>
<gene>
    <name evidence="2" type="ORF">K444DRAFT_536561</name>
</gene>